<evidence type="ECO:0000256" key="7">
    <source>
        <dbReference type="SAM" id="Phobius"/>
    </source>
</evidence>
<name>A0A3P1SFJ8_9ACTO</name>
<feature type="compositionally biased region" description="Basic and acidic residues" evidence="6">
    <location>
        <begin position="291"/>
        <end position="316"/>
    </location>
</feature>
<keyword evidence="10" id="KW-1185">Reference proteome</keyword>
<keyword evidence="5" id="KW-0175">Coiled coil</keyword>
<gene>
    <name evidence="9" type="ORF">EII11_02730</name>
</gene>
<protein>
    <submittedName>
        <fullName evidence="9">NlpC/P60 family protein</fullName>
    </submittedName>
</protein>
<accession>A0A3P1SFJ8</accession>
<dbReference type="Proteomes" id="UP000280444">
    <property type="component" value="Unassembled WGS sequence"/>
</dbReference>
<sequence length="466" mass="49438">MRNVVLNYPAKDWAAHIPHQHDNDLNKESIVSIFRSGGQRRRFTAALSAGAVLALCLPSLAWAAPGDDDIARARAEEEAARMSVARIEVELATVATQAQQALQAAQIAAEQFNGARVALDQATAAAKKAQSEADAAQAEYEKGRQEVASVAQAAYRNGGSALDSLAPYLEAEGLRTVEARQATLTTFGNQANVKMQKVAALEQVADVMQKAADKALDLQKTATAEVEARSKAAEKAANDAAAVQADTEMRRDVLRQELARKQNTTVELIEAKERAEAEARAAAEAAAAQRAAEEAARRREEARRREAEEAAQRDAYRPAPAPDPAPYIPPAPPSRGNVGAAQGAIDVAKSLLGSPYVWGGEGGADGGYDCSGLVTVAYRSQGIYLEHWSVAQYRYGASGGAYVPLSEAEPGDLVFWSSNGSASGVYHVAIYLGGGQIIEAATFGVPLRITGMYNRGSMMPYAVRVV</sequence>
<evidence type="ECO:0000313" key="10">
    <source>
        <dbReference type="Proteomes" id="UP000280444"/>
    </source>
</evidence>
<keyword evidence="2" id="KW-0645">Protease</keyword>
<dbReference type="InterPro" id="IPR000064">
    <property type="entry name" value="NLP_P60_dom"/>
</dbReference>
<organism evidence="9 10">
    <name type="scientific">Schaalia canis</name>
    <dbReference type="NCBI Taxonomy" id="100469"/>
    <lineage>
        <taxon>Bacteria</taxon>
        <taxon>Bacillati</taxon>
        <taxon>Actinomycetota</taxon>
        <taxon>Actinomycetes</taxon>
        <taxon>Actinomycetales</taxon>
        <taxon>Actinomycetaceae</taxon>
        <taxon>Schaalia</taxon>
    </lineage>
</organism>
<dbReference type="GO" id="GO:0008234">
    <property type="term" value="F:cysteine-type peptidase activity"/>
    <property type="evidence" value="ECO:0007669"/>
    <property type="project" value="UniProtKB-KW"/>
</dbReference>
<proteinExistence type="inferred from homology"/>
<dbReference type="PANTHER" id="PTHR47053">
    <property type="entry name" value="MUREIN DD-ENDOPEPTIDASE MEPH-RELATED"/>
    <property type="match status" value="1"/>
</dbReference>
<evidence type="ECO:0000259" key="8">
    <source>
        <dbReference type="PROSITE" id="PS51935"/>
    </source>
</evidence>
<comment type="similarity">
    <text evidence="1">Belongs to the peptidase C40 family.</text>
</comment>
<evidence type="ECO:0000256" key="5">
    <source>
        <dbReference type="SAM" id="Coils"/>
    </source>
</evidence>
<keyword evidence="4" id="KW-0788">Thiol protease</keyword>
<evidence type="ECO:0000256" key="2">
    <source>
        <dbReference type="ARBA" id="ARBA00022670"/>
    </source>
</evidence>
<dbReference type="Gene3D" id="3.90.1720.10">
    <property type="entry name" value="endopeptidase domain like (from Nostoc punctiforme)"/>
    <property type="match status" value="1"/>
</dbReference>
<keyword evidence="7" id="KW-0472">Membrane</keyword>
<dbReference type="PANTHER" id="PTHR47053:SF1">
    <property type="entry name" value="MUREIN DD-ENDOPEPTIDASE MEPH-RELATED"/>
    <property type="match status" value="1"/>
</dbReference>
<dbReference type="PROSITE" id="PS51935">
    <property type="entry name" value="NLPC_P60"/>
    <property type="match status" value="1"/>
</dbReference>
<evidence type="ECO:0000256" key="6">
    <source>
        <dbReference type="SAM" id="MobiDB-lite"/>
    </source>
</evidence>
<feature type="region of interest" description="Disordered" evidence="6">
    <location>
        <begin position="280"/>
        <end position="340"/>
    </location>
</feature>
<dbReference type="EMBL" id="RQZF01000002">
    <property type="protein sequence ID" value="RRC95804.1"/>
    <property type="molecule type" value="Genomic_DNA"/>
</dbReference>
<comment type="caution">
    <text evidence="9">The sequence shown here is derived from an EMBL/GenBank/DDBJ whole genome shotgun (WGS) entry which is preliminary data.</text>
</comment>
<feature type="coiled-coil region" evidence="5">
    <location>
        <begin position="119"/>
        <end position="146"/>
    </location>
</feature>
<feature type="transmembrane region" description="Helical" evidence="7">
    <location>
        <begin position="43"/>
        <end position="64"/>
    </location>
</feature>
<dbReference type="GO" id="GO:0006508">
    <property type="term" value="P:proteolysis"/>
    <property type="evidence" value="ECO:0007669"/>
    <property type="project" value="UniProtKB-KW"/>
</dbReference>
<dbReference type="OrthoDB" id="5177647at2"/>
<evidence type="ECO:0000256" key="4">
    <source>
        <dbReference type="ARBA" id="ARBA00022807"/>
    </source>
</evidence>
<keyword evidence="7" id="KW-1133">Transmembrane helix</keyword>
<evidence type="ECO:0000256" key="3">
    <source>
        <dbReference type="ARBA" id="ARBA00022801"/>
    </source>
</evidence>
<dbReference type="Pfam" id="PF00877">
    <property type="entry name" value="NLPC_P60"/>
    <property type="match status" value="1"/>
</dbReference>
<dbReference type="SUPFAM" id="SSF54001">
    <property type="entry name" value="Cysteine proteinases"/>
    <property type="match status" value="1"/>
</dbReference>
<reference evidence="9 10" key="1">
    <citation type="submission" date="2018-11" db="EMBL/GenBank/DDBJ databases">
        <title>Genomes From Bacteria Associated with the Canine Oral Cavity: a Test Case for Automated Genome-Based Taxonomic Assignment.</title>
        <authorList>
            <person name="Coil D.A."/>
            <person name="Jospin G."/>
            <person name="Darling A.E."/>
            <person name="Wallis C."/>
            <person name="Davis I.J."/>
            <person name="Harris S."/>
            <person name="Eisen J.A."/>
            <person name="Holcombe L.J."/>
            <person name="O'Flynn C."/>
        </authorList>
    </citation>
    <scope>NUCLEOTIDE SEQUENCE [LARGE SCALE GENOMIC DNA]</scope>
    <source>
        <strain evidence="9 10">OH770</strain>
    </source>
</reference>
<evidence type="ECO:0000256" key="1">
    <source>
        <dbReference type="ARBA" id="ARBA00007074"/>
    </source>
</evidence>
<feature type="domain" description="NlpC/P60" evidence="8">
    <location>
        <begin position="338"/>
        <end position="466"/>
    </location>
</feature>
<dbReference type="AlphaFoldDB" id="A0A3P1SFJ8"/>
<feature type="compositionally biased region" description="Pro residues" evidence="6">
    <location>
        <begin position="319"/>
        <end position="333"/>
    </location>
</feature>
<dbReference type="InterPro" id="IPR051202">
    <property type="entry name" value="Peptidase_C40"/>
</dbReference>
<keyword evidence="7" id="KW-0812">Transmembrane</keyword>
<evidence type="ECO:0000313" key="9">
    <source>
        <dbReference type="EMBL" id="RRC95804.1"/>
    </source>
</evidence>
<keyword evidence="3" id="KW-0378">Hydrolase</keyword>
<dbReference type="InterPro" id="IPR038765">
    <property type="entry name" value="Papain-like_cys_pep_sf"/>
</dbReference>